<dbReference type="EMBL" id="CM031817">
    <property type="protein sequence ID" value="KAG6643056.1"/>
    <property type="molecule type" value="Genomic_DNA"/>
</dbReference>
<accession>A0A8T1PEP2</accession>
<comment type="caution">
    <text evidence="1">The sequence shown here is derived from an EMBL/GenBank/DDBJ whole genome shotgun (WGS) entry which is preliminary data.</text>
</comment>
<dbReference type="AlphaFoldDB" id="A0A8T1PEP2"/>
<organism evidence="1 2">
    <name type="scientific">Carya illinoinensis</name>
    <name type="common">Pecan</name>
    <dbReference type="NCBI Taxonomy" id="32201"/>
    <lineage>
        <taxon>Eukaryota</taxon>
        <taxon>Viridiplantae</taxon>
        <taxon>Streptophyta</taxon>
        <taxon>Embryophyta</taxon>
        <taxon>Tracheophyta</taxon>
        <taxon>Spermatophyta</taxon>
        <taxon>Magnoliopsida</taxon>
        <taxon>eudicotyledons</taxon>
        <taxon>Gunneridae</taxon>
        <taxon>Pentapetalae</taxon>
        <taxon>rosids</taxon>
        <taxon>fabids</taxon>
        <taxon>Fagales</taxon>
        <taxon>Juglandaceae</taxon>
        <taxon>Carya</taxon>
    </lineage>
</organism>
<reference evidence="1" key="1">
    <citation type="submission" date="2020-12" db="EMBL/GenBank/DDBJ databases">
        <title>WGS assembly of Carya illinoinensis cv. Pawnee.</title>
        <authorList>
            <person name="Platts A."/>
            <person name="Shu S."/>
            <person name="Wright S."/>
            <person name="Barry K."/>
            <person name="Edger P."/>
            <person name="Pires J.C."/>
            <person name="Schmutz J."/>
        </authorList>
    </citation>
    <scope>NUCLEOTIDE SEQUENCE</scope>
    <source>
        <tissue evidence="1">Leaf</tissue>
    </source>
</reference>
<name>A0A8T1PEP2_CARIL</name>
<dbReference type="Proteomes" id="UP000811609">
    <property type="component" value="Chromosome 9"/>
</dbReference>
<evidence type="ECO:0000313" key="2">
    <source>
        <dbReference type="Proteomes" id="UP000811609"/>
    </source>
</evidence>
<evidence type="ECO:0000313" key="1">
    <source>
        <dbReference type="EMBL" id="KAG6643056.1"/>
    </source>
</evidence>
<gene>
    <name evidence="1" type="ORF">CIPAW_09G183500</name>
</gene>
<sequence length="73" mass="8692">MRDQFWLLCFHSYQWVFLKLRYEITQVEQIFVVGNSGKHFEIILVKWITCLIPACLELILGNHTYTHKCTSST</sequence>
<protein>
    <submittedName>
        <fullName evidence="1">Uncharacterized protein</fullName>
    </submittedName>
</protein>
<keyword evidence="2" id="KW-1185">Reference proteome</keyword>
<proteinExistence type="predicted"/>